<dbReference type="RefSeq" id="WP_110030690.1">
    <property type="nucleotide sequence ID" value="NZ_QGTR01000001.1"/>
</dbReference>
<dbReference type="OrthoDB" id="118609at2"/>
<dbReference type="AlphaFoldDB" id="A0A317PU83"/>
<gene>
    <name evidence="1" type="ORF">DFR52_101928</name>
</gene>
<comment type="caution">
    <text evidence="1">The sequence shown here is derived from an EMBL/GenBank/DDBJ whole genome shotgun (WGS) entry which is preliminary data.</text>
</comment>
<reference evidence="1 2" key="1">
    <citation type="submission" date="2018-05" db="EMBL/GenBank/DDBJ databases">
        <title>Genomic Encyclopedia of Type Strains, Phase IV (KMG-IV): sequencing the most valuable type-strain genomes for metagenomic binning, comparative biology and taxonomic classification.</title>
        <authorList>
            <person name="Goeker M."/>
        </authorList>
    </citation>
    <scope>NUCLEOTIDE SEQUENCE [LARGE SCALE GENOMIC DNA]</scope>
    <source>
        <strain evidence="1 2">DSM 16791</strain>
    </source>
</reference>
<accession>A0A317PU83</accession>
<dbReference type="EMBL" id="QGTR01000001">
    <property type="protein sequence ID" value="PWW04234.1"/>
    <property type="molecule type" value="Genomic_DNA"/>
</dbReference>
<dbReference type="PIRSF" id="PIRSF034110">
    <property type="entry name" value="DUF1203"/>
    <property type="match status" value="1"/>
</dbReference>
<name>A0A317PU83_9HYPH</name>
<dbReference type="Proteomes" id="UP000246352">
    <property type="component" value="Unassembled WGS sequence"/>
</dbReference>
<evidence type="ECO:0000313" key="1">
    <source>
        <dbReference type="EMBL" id="PWW04234.1"/>
    </source>
</evidence>
<protein>
    <submittedName>
        <fullName evidence="1">Uncharacterized protein DUF1203</fullName>
    </submittedName>
</protein>
<organism evidence="1 2">
    <name type="scientific">Hoeflea marina</name>
    <dbReference type="NCBI Taxonomy" id="274592"/>
    <lineage>
        <taxon>Bacteria</taxon>
        <taxon>Pseudomonadati</taxon>
        <taxon>Pseudomonadota</taxon>
        <taxon>Alphaproteobacteria</taxon>
        <taxon>Hyphomicrobiales</taxon>
        <taxon>Rhizobiaceae</taxon>
        <taxon>Hoeflea</taxon>
    </lineage>
</organism>
<proteinExistence type="predicted"/>
<dbReference type="InterPro" id="IPR009593">
    <property type="entry name" value="DUF1203"/>
</dbReference>
<sequence>MRLTFIPMDQSAAAHFRSGGADAYGNAPERFVSDGDGVPCRCCMRMIGSGEAYLLLAWRPFSTRHAFSETGPVFVHAEPCESGTPAEGTLPAFLERADYILRGYDTDERIVYGSGGIIARDHILDRAARLLADPRIASVHVRSSRNNCYHWRIVPETENPPA</sequence>
<dbReference type="Pfam" id="PF06718">
    <property type="entry name" value="DUF1203"/>
    <property type="match status" value="1"/>
</dbReference>
<evidence type="ECO:0000313" key="2">
    <source>
        <dbReference type="Proteomes" id="UP000246352"/>
    </source>
</evidence>
<keyword evidence="2" id="KW-1185">Reference proteome</keyword>